<gene>
    <name evidence="7" type="ORF">L2764_04755</name>
</gene>
<evidence type="ECO:0000256" key="1">
    <source>
        <dbReference type="ARBA" id="ARBA00004651"/>
    </source>
</evidence>
<evidence type="ECO:0000256" key="3">
    <source>
        <dbReference type="ARBA" id="ARBA00022692"/>
    </source>
</evidence>
<keyword evidence="8" id="KW-1185">Reference proteome</keyword>
<comment type="caution">
    <text evidence="7">The sequence shown here is derived from an EMBL/GenBank/DDBJ whole genome shotgun (WGS) entry which is preliminary data.</text>
</comment>
<protein>
    <submittedName>
        <fullName evidence="7">Polysaccharide biosynthesis C-terminal domain-containing protein</fullName>
    </submittedName>
</protein>
<reference evidence="7 8" key="1">
    <citation type="submission" date="2022-01" db="EMBL/GenBank/DDBJ databases">
        <title>Whole genome-based taxonomy of the Shewanellaceae.</title>
        <authorList>
            <person name="Martin-Rodriguez A.J."/>
        </authorList>
    </citation>
    <scope>NUCLEOTIDE SEQUENCE [LARGE SCALE GENOMIC DNA]</scope>
    <source>
        <strain evidence="7 8">DSM 17177</strain>
    </source>
</reference>
<comment type="subcellular location">
    <subcellularLocation>
        <location evidence="1">Cell membrane</location>
        <topology evidence="1">Multi-pass membrane protein</topology>
    </subcellularLocation>
</comment>
<feature type="transmembrane region" description="Helical" evidence="6">
    <location>
        <begin position="60"/>
        <end position="80"/>
    </location>
</feature>
<feature type="transmembrane region" description="Helical" evidence="6">
    <location>
        <begin position="92"/>
        <end position="113"/>
    </location>
</feature>
<feature type="transmembrane region" description="Helical" evidence="6">
    <location>
        <begin position="20"/>
        <end position="39"/>
    </location>
</feature>
<sequence length="178" mass="20171">MIEIFGKEATVGHFATAQLTVSVLFAIQSSFMIIFYPLMTPAMKAGMHEVRELNAKGFRHILAFTIPISILLFMFPHAILSVFGHNEPEAATALQILVPGYLFSVMFAMPYSWLQYTGQEHNVTIVIFISVSLSIILDGLLIPHYGIQGTAFSHVYLHLYRLKHHGQKTFRYLPLIWC</sequence>
<keyword evidence="4 6" id="KW-1133">Transmembrane helix</keyword>
<dbReference type="PANTHER" id="PTHR30250:SF27">
    <property type="entry name" value="POLYSACCHARIDE BIOSYNTHESIS PROTEIN"/>
    <property type="match status" value="1"/>
</dbReference>
<dbReference type="PANTHER" id="PTHR30250">
    <property type="entry name" value="PST FAMILY PREDICTED COLANIC ACID TRANSPORTER"/>
    <property type="match status" value="1"/>
</dbReference>
<dbReference type="RefSeq" id="WP_248939098.1">
    <property type="nucleotide sequence ID" value="NZ_JAKIKS010000012.1"/>
</dbReference>
<evidence type="ECO:0000256" key="5">
    <source>
        <dbReference type="ARBA" id="ARBA00023136"/>
    </source>
</evidence>
<dbReference type="InterPro" id="IPR002528">
    <property type="entry name" value="MATE_fam"/>
</dbReference>
<keyword evidence="2" id="KW-1003">Cell membrane</keyword>
<name>A0ABT0L7Z3_9GAMM</name>
<feature type="transmembrane region" description="Helical" evidence="6">
    <location>
        <begin position="125"/>
        <end position="147"/>
    </location>
</feature>
<evidence type="ECO:0000256" key="2">
    <source>
        <dbReference type="ARBA" id="ARBA00022475"/>
    </source>
</evidence>
<dbReference type="EMBL" id="JAKIKS010000012">
    <property type="protein sequence ID" value="MCL1123812.1"/>
    <property type="molecule type" value="Genomic_DNA"/>
</dbReference>
<organism evidence="7 8">
    <name type="scientific">Shewanella surugensis</name>
    <dbReference type="NCBI Taxonomy" id="212020"/>
    <lineage>
        <taxon>Bacteria</taxon>
        <taxon>Pseudomonadati</taxon>
        <taxon>Pseudomonadota</taxon>
        <taxon>Gammaproteobacteria</taxon>
        <taxon>Alteromonadales</taxon>
        <taxon>Shewanellaceae</taxon>
        <taxon>Shewanella</taxon>
    </lineage>
</organism>
<evidence type="ECO:0000313" key="7">
    <source>
        <dbReference type="EMBL" id="MCL1123812.1"/>
    </source>
</evidence>
<keyword evidence="3 6" id="KW-0812">Transmembrane</keyword>
<dbReference type="InterPro" id="IPR050833">
    <property type="entry name" value="Poly_Biosynth_Transport"/>
</dbReference>
<keyword evidence="5 6" id="KW-0472">Membrane</keyword>
<dbReference type="Pfam" id="PF01554">
    <property type="entry name" value="MatE"/>
    <property type="match status" value="1"/>
</dbReference>
<evidence type="ECO:0000256" key="6">
    <source>
        <dbReference type="SAM" id="Phobius"/>
    </source>
</evidence>
<evidence type="ECO:0000256" key="4">
    <source>
        <dbReference type="ARBA" id="ARBA00022989"/>
    </source>
</evidence>
<evidence type="ECO:0000313" key="8">
    <source>
        <dbReference type="Proteomes" id="UP001203423"/>
    </source>
</evidence>
<proteinExistence type="predicted"/>
<dbReference type="Proteomes" id="UP001203423">
    <property type="component" value="Unassembled WGS sequence"/>
</dbReference>
<accession>A0ABT0L7Z3</accession>